<dbReference type="OrthoDB" id="286811at2759"/>
<dbReference type="InParanoid" id="A0A066V9Z4"/>
<comment type="caution">
    <text evidence="9">The sequence shown here is derived from an EMBL/GenBank/DDBJ whole genome shotgun (WGS) entry which is preliminary data.</text>
</comment>
<evidence type="ECO:0000256" key="1">
    <source>
        <dbReference type="ARBA" id="ARBA00004443"/>
    </source>
</evidence>
<evidence type="ECO:0000313" key="10">
    <source>
        <dbReference type="Proteomes" id="UP000027361"/>
    </source>
</evidence>
<name>A0A066V9Z4_TILAU</name>
<dbReference type="RefSeq" id="XP_013240764.1">
    <property type="nucleotide sequence ID" value="XM_013385310.1"/>
</dbReference>
<evidence type="ECO:0000256" key="6">
    <source>
        <dbReference type="ARBA" id="ARBA00022982"/>
    </source>
</evidence>
<evidence type="ECO:0000256" key="3">
    <source>
        <dbReference type="ARBA" id="ARBA00022448"/>
    </source>
</evidence>
<comment type="similarity">
    <text evidence="2">Belongs to the complex I NDUFA5 subunit family.</text>
</comment>
<protein>
    <recommendedName>
        <fullName evidence="11">NADH2 dehydrogenase</fullName>
    </recommendedName>
</protein>
<dbReference type="PANTHER" id="PTHR12653">
    <property type="entry name" value="NADH-UBIQUINONE OXIDOREDUCTASE 13 KD-B SUBUNIT"/>
    <property type="match status" value="1"/>
</dbReference>
<proteinExistence type="inferred from homology"/>
<organism evidence="9 10">
    <name type="scientific">Tilletiaria anomala (strain ATCC 24038 / CBS 436.72 / UBC 951)</name>
    <dbReference type="NCBI Taxonomy" id="1037660"/>
    <lineage>
        <taxon>Eukaryota</taxon>
        <taxon>Fungi</taxon>
        <taxon>Dikarya</taxon>
        <taxon>Basidiomycota</taxon>
        <taxon>Ustilaginomycotina</taxon>
        <taxon>Exobasidiomycetes</taxon>
        <taxon>Georgefischeriales</taxon>
        <taxon>Tilletiariaceae</taxon>
        <taxon>Tilletiaria</taxon>
    </lineage>
</organism>
<dbReference type="PANTHER" id="PTHR12653:SF0">
    <property type="entry name" value="NADH DEHYDROGENASE [UBIQUINONE] 1 ALPHA SUBCOMPLEX SUBUNIT 5"/>
    <property type="match status" value="1"/>
</dbReference>
<evidence type="ECO:0000313" key="9">
    <source>
        <dbReference type="EMBL" id="KDN38572.1"/>
    </source>
</evidence>
<keyword evidence="7" id="KW-0496">Mitochondrion</keyword>
<keyword evidence="4" id="KW-0679">Respiratory chain</keyword>
<evidence type="ECO:0000256" key="2">
    <source>
        <dbReference type="ARBA" id="ARBA00010261"/>
    </source>
</evidence>
<evidence type="ECO:0000256" key="7">
    <source>
        <dbReference type="ARBA" id="ARBA00023128"/>
    </source>
</evidence>
<dbReference type="GO" id="GO:0022904">
    <property type="term" value="P:respiratory electron transport chain"/>
    <property type="evidence" value="ECO:0007669"/>
    <property type="project" value="InterPro"/>
</dbReference>
<evidence type="ECO:0000256" key="4">
    <source>
        <dbReference type="ARBA" id="ARBA00022660"/>
    </source>
</evidence>
<dbReference type="HOGENOM" id="CLU_099943_0_1_1"/>
<dbReference type="GO" id="GO:0005743">
    <property type="term" value="C:mitochondrial inner membrane"/>
    <property type="evidence" value="ECO:0007669"/>
    <property type="project" value="UniProtKB-SubCell"/>
</dbReference>
<keyword evidence="10" id="KW-1185">Reference proteome</keyword>
<dbReference type="EMBL" id="JMSN01000116">
    <property type="protein sequence ID" value="KDN38572.1"/>
    <property type="molecule type" value="Genomic_DNA"/>
</dbReference>
<dbReference type="AlphaFoldDB" id="A0A066V9Z4"/>
<sequence>MLSTRVLQFSRASRALAGLGAPNSLPRAHRLRTTTGITGLAVHPSPLPALAGIYSSTLSLLKALPENSVYRQSAEAITQHRLAIVQKHSSTPNAAGASESANEDVIQAIEQELDSGLIEEVIQQAQHEVSLAAKMIEWKSHEPLEHPPPAGQWQYFSMEEEAGEGQESGNKV</sequence>
<evidence type="ECO:0000256" key="5">
    <source>
        <dbReference type="ARBA" id="ARBA00022792"/>
    </source>
</evidence>
<evidence type="ECO:0000256" key="8">
    <source>
        <dbReference type="ARBA" id="ARBA00023136"/>
    </source>
</evidence>
<dbReference type="STRING" id="1037660.A0A066V9Z4"/>
<keyword evidence="3" id="KW-0813">Transport</keyword>
<dbReference type="Pfam" id="PF04716">
    <property type="entry name" value="ETC_C1_NDUFA5"/>
    <property type="match status" value="1"/>
</dbReference>
<accession>A0A066V9Z4</accession>
<keyword evidence="5" id="KW-0999">Mitochondrion inner membrane</keyword>
<evidence type="ECO:0008006" key="11">
    <source>
        <dbReference type="Google" id="ProtNLM"/>
    </source>
</evidence>
<comment type="subcellular location">
    <subcellularLocation>
        <location evidence="1">Mitochondrion inner membrane</location>
        <topology evidence="1">Peripheral membrane protein</topology>
        <orientation evidence="1">Matrix side</orientation>
    </subcellularLocation>
</comment>
<keyword evidence="8" id="KW-0472">Membrane</keyword>
<dbReference type="GeneID" id="25263382"/>
<reference evidence="9 10" key="1">
    <citation type="submission" date="2014-05" db="EMBL/GenBank/DDBJ databases">
        <title>Draft genome sequence of a rare smut relative, Tilletiaria anomala UBC 951.</title>
        <authorList>
            <consortium name="DOE Joint Genome Institute"/>
            <person name="Toome M."/>
            <person name="Kuo A."/>
            <person name="Henrissat B."/>
            <person name="Lipzen A."/>
            <person name="Tritt A."/>
            <person name="Yoshinaga Y."/>
            <person name="Zane M."/>
            <person name="Barry K."/>
            <person name="Grigoriev I.V."/>
            <person name="Spatafora J.W."/>
            <person name="Aimea M.C."/>
        </authorList>
    </citation>
    <scope>NUCLEOTIDE SEQUENCE [LARGE SCALE GENOMIC DNA]</scope>
    <source>
        <strain evidence="9 10">UBC 951</strain>
    </source>
</reference>
<dbReference type="Proteomes" id="UP000027361">
    <property type="component" value="Unassembled WGS sequence"/>
</dbReference>
<dbReference type="InterPro" id="IPR006806">
    <property type="entry name" value="NDUFA5"/>
</dbReference>
<keyword evidence="6" id="KW-0249">Electron transport</keyword>
<dbReference type="OMA" id="ENQWKWP"/>
<gene>
    <name evidence="9" type="ORF">K437DRAFT_251224</name>
</gene>